<evidence type="ECO:0000313" key="1">
    <source>
        <dbReference type="EMBL" id="JAH40768.1"/>
    </source>
</evidence>
<organism evidence="1">
    <name type="scientific">Anguilla anguilla</name>
    <name type="common">European freshwater eel</name>
    <name type="synonym">Muraena anguilla</name>
    <dbReference type="NCBI Taxonomy" id="7936"/>
    <lineage>
        <taxon>Eukaryota</taxon>
        <taxon>Metazoa</taxon>
        <taxon>Chordata</taxon>
        <taxon>Craniata</taxon>
        <taxon>Vertebrata</taxon>
        <taxon>Euteleostomi</taxon>
        <taxon>Actinopterygii</taxon>
        <taxon>Neopterygii</taxon>
        <taxon>Teleostei</taxon>
        <taxon>Anguilliformes</taxon>
        <taxon>Anguillidae</taxon>
        <taxon>Anguilla</taxon>
    </lineage>
</organism>
<reference evidence="1" key="2">
    <citation type="journal article" date="2015" name="Fish Shellfish Immunol.">
        <title>Early steps in the European eel (Anguilla anguilla)-Vibrio vulnificus interaction in the gills: Role of the RtxA13 toxin.</title>
        <authorList>
            <person name="Callol A."/>
            <person name="Pajuelo D."/>
            <person name="Ebbesson L."/>
            <person name="Teles M."/>
            <person name="MacKenzie S."/>
            <person name="Amaro C."/>
        </authorList>
    </citation>
    <scope>NUCLEOTIDE SEQUENCE</scope>
</reference>
<name>A0A0E9SJW4_ANGAN</name>
<accession>A0A0E9SJW4</accession>
<reference evidence="1" key="1">
    <citation type="submission" date="2014-11" db="EMBL/GenBank/DDBJ databases">
        <authorList>
            <person name="Amaro Gonzalez C."/>
        </authorList>
    </citation>
    <scope>NUCLEOTIDE SEQUENCE</scope>
</reference>
<protein>
    <submittedName>
        <fullName evidence="1">Uncharacterized protein</fullName>
    </submittedName>
</protein>
<dbReference type="AlphaFoldDB" id="A0A0E9SJW4"/>
<dbReference type="EMBL" id="GBXM01067809">
    <property type="protein sequence ID" value="JAH40768.1"/>
    <property type="molecule type" value="Transcribed_RNA"/>
</dbReference>
<proteinExistence type="predicted"/>
<sequence>MNHCVSLINGGLSFKINAVSDKLLFSQCCFE</sequence>